<dbReference type="EMBL" id="BK032586">
    <property type="protein sequence ID" value="DAF49729.1"/>
    <property type="molecule type" value="Genomic_DNA"/>
</dbReference>
<accession>A0A8S5SFD6</accession>
<organism evidence="1">
    <name type="scientific">Podoviridae sp. ctZih56</name>
    <dbReference type="NCBI Taxonomy" id="2827741"/>
    <lineage>
        <taxon>Viruses</taxon>
        <taxon>Duplodnaviria</taxon>
        <taxon>Heunggongvirae</taxon>
        <taxon>Uroviricota</taxon>
        <taxon>Caudoviricetes</taxon>
    </lineage>
</organism>
<evidence type="ECO:0000313" key="1">
    <source>
        <dbReference type="EMBL" id="DAF49729.1"/>
    </source>
</evidence>
<reference evidence="1" key="1">
    <citation type="journal article" date="2021" name="Proc. Natl. Acad. Sci. U.S.A.">
        <title>A Catalog of Tens of Thousands of Viruses from Human Metagenomes Reveals Hidden Associations with Chronic Diseases.</title>
        <authorList>
            <person name="Tisza M.J."/>
            <person name="Buck C.B."/>
        </authorList>
    </citation>
    <scope>NUCLEOTIDE SEQUENCE</scope>
    <source>
        <strain evidence="1">CtZih56</strain>
    </source>
</reference>
<sequence>MAVLPTNPPAFDERDIPGTVEAMAQWAAALQEALDWKLAALEKMIRAGKEK</sequence>
<name>A0A8S5SFD6_9CAUD</name>
<protein>
    <submittedName>
        <fullName evidence="1">Uncharacterized protein</fullName>
    </submittedName>
</protein>
<proteinExistence type="predicted"/>